<accession>A0ABP9LN84</accession>
<keyword evidence="1" id="KW-1133">Transmembrane helix</keyword>
<keyword evidence="1" id="KW-0812">Transmembrane</keyword>
<comment type="caution">
    <text evidence="2">The sequence shown here is derived from an EMBL/GenBank/DDBJ whole genome shotgun (WGS) entry which is preliminary data.</text>
</comment>
<evidence type="ECO:0000313" key="3">
    <source>
        <dbReference type="Proteomes" id="UP001501083"/>
    </source>
</evidence>
<dbReference type="RefSeq" id="WP_158984237.1">
    <property type="nucleotide sequence ID" value="NZ_VLNU01000001.1"/>
</dbReference>
<proteinExistence type="predicted"/>
<protein>
    <recommendedName>
        <fullName evidence="4">ABC transporter permease</fullName>
    </recommendedName>
</protein>
<evidence type="ECO:0000256" key="1">
    <source>
        <dbReference type="SAM" id="Phobius"/>
    </source>
</evidence>
<sequence>MTQRNNHLQTASNRSRRPVAITRAAADANALALLTKAAPIAAALILVLVLITGLASAEYGFV</sequence>
<gene>
    <name evidence="2" type="ORF">GCM10025759_33060</name>
</gene>
<evidence type="ECO:0000313" key="2">
    <source>
        <dbReference type="EMBL" id="GAA5082042.1"/>
    </source>
</evidence>
<dbReference type="EMBL" id="BAABKY010000006">
    <property type="protein sequence ID" value="GAA5082042.1"/>
    <property type="molecule type" value="Genomic_DNA"/>
</dbReference>
<feature type="transmembrane region" description="Helical" evidence="1">
    <location>
        <begin position="40"/>
        <end position="61"/>
    </location>
</feature>
<reference evidence="3" key="1">
    <citation type="journal article" date="2019" name="Int. J. Syst. Evol. Microbiol.">
        <title>The Global Catalogue of Microorganisms (GCM) 10K type strain sequencing project: providing services to taxonomists for standard genome sequencing and annotation.</title>
        <authorList>
            <consortium name="The Broad Institute Genomics Platform"/>
            <consortium name="The Broad Institute Genome Sequencing Center for Infectious Disease"/>
            <person name="Wu L."/>
            <person name="Ma J."/>
        </authorList>
    </citation>
    <scope>NUCLEOTIDE SEQUENCE [LARGE SCALE GENOMIC DNA]</scope>
    <source>
        <strain evidence="3">JCM 19212</strain>
    </source>
</reference>
<dbReference type="Proteomes" id="UP001501083">
    <property type="component" value="Unassembled WGS sequence"/>
</dbReference>
<organism evidence="2 3">
    <name type="scientific">Lysobacter panacisoli</name>
    <dbReference type="NCBI Taxonomy" id="1255263"/>
    <lineage>
        <taxon>Bacteria</taxon>
        <taxon>Pseudomonadati</taxon>
        <taxon>Pseudomonadota</taxon>
        <taxon>Gammaproteobacteria</taxon>
        <taxon>Lysobacterales</taxon>
        <taxon>Lysobacteraceae</taxon>
        <taxon>Lysobacter</taxon>
    </lineage>
</organism>
<keyword evidence="1" id="KW-0472">Membrane</keyword>
<keyword evidence="3" id="KW-1185">Reference proteome</keyword>
<name>A0ABP9LN84_9GAMM</name>
<evidence type="ECO:0008006" key="4">
    <source>
        <dbReference type="Google" id="ProtNLM"/>
    </source>
</evidence>